<dbReference type="InterPro" id="IPR024083">
    <property type="entry name" value="Fumarase/histidase_N"/>
</dbReference>
<name>A0A2I1IGS8_9MICO</name>
<dbReference type="RefSeq" id="WP_101672425.1">
    <property type="nucleotide sequence ID" value="NZ_PKGO01000005.1"/>
</dbReference>
<keyword evidence="1" id="KW-0456">Lyase</keyword>
<dbReference type="EMBL" id="PKGO01000005">
    <property type="protein sequence ID" value="PKY70323.1"/>
    <property type="molecule type" value="Genomic_DNA"/>
</dbReference>
<comment type="caution">
    <text evidence="2">The sequence shown here is derived from an EMBL/GenBank/DDBJ whole genome shotgun (WGS) entry which is preliminary data.</text>
</comment>
<accession>A0A2I1IGS8</accession>
<dbReference type="AlphaFoldDB" id="A0A2I1IGS8"/>
<dbReference type="Proteomes" id="UP000242755">
    <property type="component" value="Unassembled WGS sequence"/>
</dbReference>
<reference evidence="2 3" key="1">
    <citation type="submission" date="2017-12" db="EMBL/GenBank/DDBJ databases">
        <title>Phylogenetic diversity of female urinary microbiome.</title>
        <authorList>
            <person name="Thomas-White K."/>
            <person name="Wolfe A.J."/>
        </authorList>
    </citation>
    <scope>NUCLEOTIDE SEQUENCE [LARGE SCALE GENOMIC DNA]</scope>
    <source>
        <strain evidence="2 3">UMB0426</strain>
    </source>
</reference>
<protein>
    <submittedName>
        <fullName evidence="2">Uncharacterized protein</fullName>
    </submittedName>
</protein>
<dbReference type="GO" id="GO:0016829">
    <property type="term" value="F:lyase activity"/>
    <property type="evidence" value="ECO:0007669"/>
    <property type="project" value="UniProtKB-KW"/>
</dbReference>
<sequence length="404" mass="44068">MILKRSQQADYSRTMAVLDELYGFPDPSKRIQFEREEVLALLSSENPPHVYGFNSLLGDLDKLPTSSSDQEKLLELHLQGDAQEIPGCGMRLLAAVKARQLAEGGSGISPEAYSAVTKAAKSWTGAAVGNWHTSYSSGDVVQGSWFAKNLFDSHLLDTLRPGDLISIINGNFVSTAAGIIALTAAERLEKFVFDELELTIDSVTARSRKDIQLPVSLRDRRQLQDVVMTAAQQLSESLMRRVSQSSGNPLFEFGDGVLPRSNSSFLDFRLTLAIESCQSALNVCAAYVRGLALYVVAHARDSVEKPLQPAKVFTAANSARLDRSIGNPGGFSVTESGGVEDICDRSLQSALQFVHQVDAFSKSMALLDALFEYVDIPKLCMHRSPELRSFDFDVLQQLASAAAK</sequence>
<proteinExistence type="predicted"/>
<dbReference type="Gene3D" id="1.10.275.10">
    <property type="entry name" value="Fumarase/aspartase (N-terminal domain)"/>
    <property type="match status" value="1"/>
</dbReference>
<gene>
    <name evidence="2" type="ORF">CYJ40_06235</name>
</gene>
<evidence type="ECO:0000313" key="3">
    <source>
        <dbReference type="Proteomes" id="UP000242755"/>
    </source>
</evidence>
<dbReference type="InterPro" id="IPR008948">
    <property type="entry name" value="L-Aspartase-like"/>
</dbReference>
<evidence type="ECO:0000313" key="2">
    <source>
        <dbReference type="EMBL" id="PKY70323.1"/>
    </source>
</evidence>
<organism evidence="2 3">
    <name type="scientific">Brevibacterium ravenspurgense</name>
    <dbReference type="NCBI Taxonomy" id="479117"/>
    <lineage>
        <taxon>Bacteria</taxon>
        <taxon>Bacillati</taxon>
        <taxon>Actinomycetota</taxon>
        <taxon>Actinomycetes</taxon>
        <taxon>Micrococcales</taxon>
        <taxon>Brevibacteriaceae</taxon>
        <taxon>Brevibacterium</taxon>
    </lineage>
</organism>
<evidence type="ECO:0000256" key="1">
    <source>
        <dbReference type="ARBA" id="ARBA00023239"/>
    </source>
</evidence>
<dbReference type="SUPFAM" id="SSF48557">
    <property type="entry name" value="L-aspartase-like"/>
    <property type="match status" value="1"/>
</dbReference>